<sequence>MSTRDCYLDITQEMKIDHDNVRDLFDRYHRASSRKLKGMIANTLIREMAIHGEAKELSVYNDYPQIGLGDAVARNKEDSAEIKACVHDADVARRTSDEYDVILSCAISAFLAHAKQEEDQQLPLVRKRLTPEESDKMARAFLKARTKVPTRPHSYGPQTGGIGQKAVCMPARIQDMVVETIEGREFVELKYHHPTV</sequence>
<organism evidence="2 3">
    <name type="scientific">Lentinus tigrinus ALCF2SS1-6</name>
    <dbReference type="NCBI Taxonomy" id="1328759"/>
    <lineage>
        <taxon>Eukaryota</taxon>
        <taxon>Fungi</taxon>
        <taxon>Dikarya</taxon>
        <taxon>Basidiomycota</taxon>
        <taxon>Agaricomycotina</taxon>
        <taxon>Agaricomycetes</taxon>
        <taxon>Polyporales</taxon>
        <taxon>Polyporaceae</taxon>
        <taxon>Lentinus</taxon>
    </lineage>
</organism>
<dbReference type="InterPro" id="IPR012312">
    <property type="entry name" value="Hemerythrin-like"/>
</dbReference>
<keyword evidence="3" id="KW-1185">Reference proteome</keyword>
<dbReference type="Pfam" id="PF01814">
    <property type="entry name" value="Hemerythrin"/>
    <property type="match status" value="1"/>
</dbReference>
<reference evidence="2" key="1">
    <citation type="journal article" date="2018" name="Genome Biol. Evol.">
        <title>Genomics and development of Lentinus tigrinus, a white-rot wood-decaying mushroom with dimorphic fruiting bodies.</title>
        <authorList>
            <person name="Wu B."/>
            <person name="Xu Z."/>
            <person name="Knudson A."/>
            <person name="Carlson A."/>
            <person name="Chen N."/>
            <person name="Kovaka S."/>
            <person name="LaButti K."/>
            <person name="Lipzen A."/>
            <person name="Pennachio C."/>
            <person name="Riley R."/>
            <person name="Schakwitz W."/>
            <person name="Umezawa K."/>
            <person name="Ohm R.A."/>
            <person name="Grigoriev I.V."/>
            <person name="Nagy L.G."/>
            <person name="Gibbons J."/>
            <person name="Hibbett D."/>
        </authorList>
    </citation>
    <scope>NUCLEOTIDE SEQUENCE [LARGE SCALE GENOMIC DNA]</scope>
    <source>
        <strain evidence="2">ALCF2SS1-6</strain>
    </source>
</reference>
<evidence type="ECO:0000259" key="1">
    <source>
        <dbReference type="Pfam" id="PF01814"/>
    </source>
</evidence>
<proteinExistence type="predicted"/>
<evidence type="ECO:0000313" key="3">
    <source>
        <dbReference type="Proteomes" id="UP000313359"/>
    </source>
</evidence>
<protein>
    <recommendedName>
        <fullName evidence="1">Hemerythrin-like domain-containing protein</fullName>
    </recommendedName>
</protein>
<dbReference type="AlphaFoldDB" id="A0A5C2SST2"/>
<evidence type="ECO:0000313" key="2">
    <source>
        <dbReference type="EMBL" id="RPD66428.1"/>
    </source>
</evidence>
<feature type="domain" description="Hemerythrin-like" evidence="1">
    <location>
        <begin position="10"/>
        <end position="124"/>
    </location>
</feature>
<gene>
    <name evidence="2" type="ORF">L227DRAFT_570312</name>
</gene>
<dbReference type="STRING" id="1328759.A0A5C2SST2"/>
<dbReference type="PANTHER" id="PTHR35585:SF1">
    <property type="entry name" value="HHE DOMAIN PROTEIN (AFU_ORTHOLOGUE AFUA_4G00730)"/>
    <property type="match status" value="1"/>
</dbReference>
<dbReference type="Proteomes" id="UP000313359">
    <property type="component" value="Unassembled WGS sequence"/>
</dbReference>
<dbReference type="PANTHER" id="PTHR35585">
    <property type="entry name" value="HHE DOMAIN PROTEIN (AFU_ORTHOLOGUE AFUA_4G00730)"/>
    <property type="match status" value="1"/>
</dbReference>
<name>A0A5C2SST2_9APHY</name>
<accession>A0A5C2SST2</accession>
<dbReference type="OrthoDB" id="9983919at2759"/>
<dbReference type="EMBL" id="ML122251">
    <property type="protein sequence ID" value="RPD66428.1"/>
    <property type="molecule type" value="Genomic_DNA"/>
</dbReference>